<feature type="domain" description="THIF-type NAD/FAD binding fold" evidence="1">
    <location>
        <begin position="23"/>
        <end position="140"/>
    </location>
</feature>
<organism evidence="2">
    <name type="scientific">Leptolyngbya sp. NK1-12</name>
    <dbReference type="NCBI Taxonomy" id="2547451"/>
    <lineage>
        <taxon>Bacteria</taxon>
        <taxon>Bacillati</taxon>
        <taxon>Cyanobacteriota</taxon>
        <taxon>Cyanophyceae</taxon>
        <taxon>Leptolyngbyales</taxon>
        <taxon>Leptolyngbyaceae</taxon>
        <taxon>Leptolyngbya group</taxon>
        <taxon>Leptolyngbya</taxon>
    </lineage>
</organism>
<dbReference type="AlphaFoldDB" id="A0AA96WNF9"/>
<geneLocation type="plasmid" evidence="2">
    <name>p1</name>
</geneLocation>
<dbReference type="RefSeq" id="WP_316437179.1">
    <property type="nucleotide sequence ID" value="NZ_CP053588.1"/>
</dbReference>
<reference evidence="2" key="1">
    <citation type="submission" date="2020-05" db="EMBL/GenBank/DDBJ databases">
        <authorList>
            <person name="Zhu T."/>
            <person name="Keshari N."/>
            <person name="Lu X."/>
        </authorList>
    </citation>
    <scope>NUCLEOTIDE SEQUENCE</scope>
    <source>
        <strain evidence="2">NK1-12</strain>
        <plasmid evidence="2">p1</plasmid>
    </source>
</reference>
<protein>
    <submittedName>
        <fullName evidence="2">Thiamine biosynthesis protein ThiF</fullName>
    </submittedName>
</protein>
<dbReference type="GO" id="GO:0008641">
    <property type="term" value="F:ubiquitin-like modifier activating enzyme activity"/>
    <property type="evidence" value="ECO:0007669"/>
    <property type="project" value="InterPro"/>
</dbReference>
<keyword evidence="2" id="KW-0614">Plasmid</keyword>
<dbReference type="Pfam" id="PF00899">
    <property type="entry name" value="ThiF"/>
    <property type="match status" value="1"/>
</dbReference>
<accession>A0AA96WNF9</accession>
<dbReference type="EMBL" id="CP053588">
    <property type="protein sequence ID" value="WNZ28145.1"/>
    <property type="molecule type" value="Genomic_DNA"/>
</dbReference>
<name>A0AA96WNF9_9CYAN</name>
<sequence>MELNLDLANASPVLTIDYTAIELWLVGCGGTGSWLAPSIVRLGRVLSSKGKKVKLYFVDPDHVEEVNVLRQCFCDAEIGLNKAKTLALRYAIAWKMEVGAIAQSFDPAWVTPGYSTLALVAGCVDNARARQLISQVLENNNHQLAPHTWYLDCGNSRRSGQVLIGSHLSTKPDDYQFNTLGCFRLPAPTIQQPDLLVPQPEEMEDNTLSCEQLALLNSQSLSINQRVAAEAFDYLLQLTTGKLRRFATYFDLESGSGRSLYTTQISVIQSISQPSS</sequence>
<evidence type="ECO:0000313" key="2">
    <source>
        <dbReference type="EMBL" id="WNZ28145.1"/>
    </source>
</evidence>
<dbReference type="InterPro" id="IPR000594">
    <property type="entry name" value="ThiF_NAD_FAD-bd"/>
</dbReference>
<proteinExistence type="predicted"/>
<dbReference type="SUPFAM" id="SSF69572">
    <property type="entry name" value="Activating enzymes of the ubiquitin-like proteins"/>
    <property type="match status" value="1"/>
</dbReference>
<dbReference type="InterPro" id="IPR035985">
    <property type="entry name" value="Ubiquitin-activating_enz"/>
</dbReference>
<gene>
    <name evidence="2" type="ORF">HJG54_35175</name>
</gene>
<evidence type="ECO:0000259" key="1">
    <source>
        <dbReference type="Pfam" id="PF00899"/>
    </source>
</evidence>
<dbReference type="Gene3D" id="3.40.50.720">
    <property type="entry name" value="NAD(P)-binding Rossmann-like Domain"/>
    <property type="match status" value="1"/>
</dbReference>